<sequence>MINFARVHHDSADFDYDRTQNPTISQVGQCFAIPAQQSFGQEKVTLQLDQVDIRQQEKLPGDGFFDCWVVTSTDGSRVLVKSISENSPISDLNIFQKVAIVLSSLPRHSNIAGILGIERNSVPYFIFQEFVEGGTLREYLLKNYKSSGYLQRFDESGTAVGITADIQDLSNLVIGIADGMKFLVENKVGESICLLPSIYHS</sequence>
<dbReference type="GO" id="GO:0004672">
    <property type="term" value="F:protein kinase activity"/>
    <property type="evidence" value="ECO:0007669"/>
    <property type="project" value="InterPro"/>
</dbReference>
<evidence type="ECO:0000313" key="3">
    <source>
        <dbReference type="Proteomes" id="UP001152320"/>
    </source>
</evidence>
<dbReference type="Proteomes" id="UP001152320">
    <property type="component" value="Chromosome 16"/>
</dbReference>
<keyword evidence="3" id="KW-1185">Reference proteome</keyword>
<dbReference type="EMBL" id="JAIZAY010000016">
    <property type="protein sequence ID" value="KAJ8027638.1"/>
    <property type="molecule type" value="Genomic_DNA"/>
</dbReference>
<dbReference type="Gene3D" id="1.10.510.10">
    <property type="entry name" value="Transferase(Phosphotransferase) domain 1"/>
    <property type="match status" value="1"/>
</dbReference>
<dbReference type="GO" id="GO:0005524">
    <property type="term" value="F:ATP binding"/>
    <property type="evidence" value="ECO:0007669"/>
    <property type="project" value="InterPro"/>
</dbReference>
<name>A0A9Q1BJ91_HOLLE</name>
<dbReference type="InterPro" id="IPR001245">
    <property type="entry name" value="Ser-Thr/Tyr_kinase_cat_dom"/>
</dbReference>
<dbReference type="SUPFAM" id="SSF56112">
    <property type="entry name" value="Protein kinase-like (PK-like)"/>
    <property type="match status" value="1"/>
</dbReference>
<dbReference type="AlphaFoldDB" id="A0A9Q1BJ91"/>
<dbReference type="InterPro" id="IPR000719">
    <property type="entry name" value="Prot_kinase_dom"/>
</dbReference>
<dbReference type="PROSITE" id="PS50011">
    <property type="entry name" value="PROTEIN_KINASE_DOM"/>
    <property type="match status" value="1"/>
</dbReference>
<reference evidence="2" key="1">
    <citation type="submission" date="2021-10" db="EMBL/GenBank/DDBJ databases">
        <title>Tropical sea cucumber genome reveals ecological adaptation and Cuvierian tubules defense mechanism.</title>
        <authorList>
            <person name="Chen T."/>
        </authorList>
    </citation>
    <scope>NUCLEOTIDE SEQUENCE</scope>
    <source>
        <strain evidence="2">Nanhai2018</strain>
        <tissue evidence="2">Muscle</tissue>
    </source>
</reference>
<gene>
    <name evidence="2" type="ORF">HOLleu_32837</name>
</gene>
<organism evidence="2 3">
    <name type="scientific">Holothuria leucospilota</name>
    <name type="common">Black long sea cucumber</name>
    <name type="synonym">Mertensiothuria leucospilota</name>
    <dbReference type="NCBI Taxonomy" id="206669"/>
    <lineage>
        <taxon>Eukaryota</taxon>
        <taxon>Metazoa</taxon>
        <taxon>Echinodermata</taxon>
        <taxon>Eleutherozoa</taxon>
        <taxon>Echinozoa</taxon>
        <taxon>Holothuroidea</taxon>
        <taxon>Aspidochirotacea</taxon>
        <taxon>Aspidochirotida</taxon>
        <taxon>Holothuriidae</taxon>
        <taxon>Holothuria</taxon>
    </lineage>
</organism>
<feature type="domain" description="Protein kinase" evidence="1">
    <location>
        <begin position="54"/>
        <end position="201"/>
    </location>
</feature>
<evidence type="ECO:0000259" key="1">
    <source>
        <dbReference type="PROSITE" id="PS50011"/>
    </source>
</evidence>
<accession>A0A9Q1BJ91</accession>
<dbReference type="Pfam" id="PF07714">
    <property type="entry name" value="PK_Tyr_Ser-Thr"/>
    <property type="match status" value="1"/>
</dbReference>
<proteinExistence type="predicted"/>
<protein>
    <recommendedName>
        <fullName evidence="1">Protein kinase domain-containing protein</fullName>
    </recommendedName>
</protein>
<comment type="caution">
    <text evidence="2">The sequence shown here is derived from an EMBL/GenBank/DDBJ whole genome shotgun (WGS) entry which is preliminary data.</text>
</comment>
<evidence type="ECO:0000313" key="2">
    <source>
        <dbReference type="EMBL" id="KAJ8027638.1"/>
    </source>
</evidence>
<dbReference type="InterPro" id="IPR011009">
    <property type="entry name" value="Kinase-like_dom_sf"/>
</dbReference>